<proteinExistence type="predicted"/>
<dbReference type="GO" id="GO:0038023">
    <property type="term" value="F:signaling receptor activity"/>
    <property type="evidence" value="ECO:0007669"/>
    <property type="project" value="TreeGrafter"/>
</dbReference>
<comment type="subcellular location">
    <subcellularLocation>
        <location evidence="1">Endomembrane system</location>
        <topology evidence="1">Peripheral membrane protein</topology>
    </subcellularLocation>
    <subcellularLocation>
        <location evidence="2">Secreted</location>
    </subcellularLocation>
</comment>
<accession>A0A914A901</accession>
<dbReference type="PROSITE" id="PS01286">
    <property type="entry name" value="FA58C_2"/>
    <property type="match status" value="1"/>
</dbReference>
<dbReference type="PROSITE" id="PS50022">
    <property type="entry name" value="FA58C_3"/>
    <property type="match status" value="1"/>
</dbReference>
<dbReference type="CDD" id="cd00057">
    <property type="entry name" value="FA58C"/>
    <property type="match status" value="1"/>
</dbReference>
<dbReference type="AlphaFoldDB" id="A0A914A901"/>
<dbReference type="InterPro" id="IPR050633">
    <property type="entry name" value="Neuropilin_MCO_CoagFactor"/>
</dbReference>
<reference evidence="8" key="1">
    <citation type="submission" date="2022-11" db="UniProtKB">
        <authorList>
            <consortium name="EnsemblMetazoa"/>
        </authorList>
    </citation>
    <scope>IDENTIFICATION</scope>
</reference>
<protein>
    <recommendedName>
        <fullName evidence="7">F5/8 type C domain-containing protein</fullName>
    </recommendedName>
</protein>
<dbReference type="Pfam" id="PF00754">
    <property type="entry name" value="F5_F8_type_C"/>
    <property type="match status" value="1"/>
</dbReference>
<name>A0A914A901_PATMI</name>
<dbReference type="GO" id="GO:0012505">
    <property type="term" value="C:endomembrane system"/>
    <property type="evidence" value="ECO:0007669"/>
    <property type="project" value="UniProtKB-SubCell"/>
</dbReference>
<evidence type="ECO:0000256" key="5">
    <source>
        <dbReference type="ARBA" id="ARBA00023136"/>
    </source>
</evidence>
<evidence type="ECO:0000256" key="4">
    <source>
        <dbReference type="ARBA" id="ARBA00022889"/>
    </source>
</evidence>
<dbReference type="PANTHER" id="PTHR46806:SF5">
    <property type="entry name" value="F5_8 TYPE C DOMAIN-CONTAINING PROTEIN"/>
    <property type="match status" value="1"/>
</dbReference>
<evidence type="ECO:0000256" key="3">
    <source>
        <dbReference type="ARBA" id="ARBA00022525"/>
    </source>
</evidence>
<keyword evidence="3" id="KW-0964">Secreted</keyword>
<evidence type="ECO:0000256" key="2">
    <source>
        <dbReference type="ARBA" id="ARBA00004613"/>
    </source>
</evidence>
<evidence type="ECO:0000256" key="1">
    <source>
        <dbReference type="ARBA" id="ARBA00004184"/>
    </source>
</evidence>
<keyword evidence="9" id="KW-1185">Reference proteome</keyword>
<feature type="domain" description="F5/8 type C" evidence="7">
    <location>
        <begin position="110"/>
        <end position="255"/>
    </location>
</feature>
<dbReference type="InterPro" id="IPR000421">
    <property type="entry name" value="FA58C"/>
</dbReference>
<dbReference type="SUPFAM" id="SSF49785">
    <property type="entry name" value="Galactose-binding domain-like"/>
    <property type="match status" value="1"/>
</dbReference>
<evidence type="ECO:0000259" key="7">
    <source>
        <dbReference type="PROSITE" id="PS50022"/>
    </source>
</evidence>
<dbReference type="EnsemblMetazoa" id="XM_038203971.1">
    <property type="protein sequence ID" value="XP_038059899.1"/>
    <property type="gene ID" value="LOC119730904"/>
</dbReference>
<dbReference type="GeneID" id="119730904"/>
<dbReference type="SMART" id="SM00231">
    <property type="entry name" value="FA58C"/>
    <property type="match status" value="1"/>
</dbReference>
<keyword evidence="5" id="KW-0472">Membrane</keyword>
<evidence type="ECO:0000313" key="9">
    <source>
        <dbReference type="Proteomes" id="UP000887568"/>
    </source>
</evidence>
<dbReference type="GO" id="GO:0005886">
    <property type="term" value="C:plasma membrane"/>
    <property type="evidence" value="ECO:0007669"/>
    <property type="project" value="TreeGrafter"/>
</dbReference>
<sequence length="261" mass="28585">MSGVSCKSTSALCGSQSIKTDRQTDRQRDKTPLLLLSPVILVTPRRILPTPTIPEMLLVGVESQARVCYFGLPPEPDPENPDHWMKIVLQEIRKRCPGRREPTAAVIAECPSPEPLGMEDGTIPDDRITASYSSSGYPATDARLNDNNVWSPTSSYANSWIEVDLVESTVVSGIITQGLAGWYVTHYTAAYQKQPSSLYDRVTDGNGIIKVFIGNTNGNTPVTNLFDESVVATVVRIEPTEWVSGVALRFELLGCRRNSSS</sequence>
<dbReference type="RefSeq" id="XP_038059899.1">
    <property type="nucleotide sequence ID" value="XM_038203971.1"/>
</dbReference>
<keyword evidence="4" id="KW-0130">Cell adhesion</keyword>
<dbReference type="GO" id="GO:0007155">
    <property type="term" value="P:cell adhesion"/>
    <property type="evidence" value="ECO:0007669"/>
    <property type="project" value="UniProtKB-KW"/>
</dbReference>
<evidence type="ECO:0000313" key="8">
    <source>
        <dbReference type="EnsemblMetazoa" id="XP_038059899.1"/>
    </source>
</evidence>
<dbReference type="OrthoDB" id="5985199at2759"/>
<dbReference type="OMA" id="QWHTWIG"/>
<dbReference type="Proteomes" id="UP000887568">
    <property type="component" value="Unplaced"/>
</dbReference>
<keyword evidence="6" id="KW-1015">Disulfide bond</keyword>
<organism evidence="8 9">
    <name type="scientific">Patiria miniata</name>
    <name type="common">Bat star</name>
    <name type="synonym">Asterina miniata</name>
    <dbReference type="NCBI Taxonomy" id="46514"/>
    <lineage>
        <taxon>Eukaryota</taxon>
        <taxon>Metazoa</taxon>
        <taxon>Echinodermata</taxon>
        <taxon>Eleutherozoa</taxon>
        <taxon>Asterozoa</taxon>
        <taxon>Asteroidea</taxon>
        <taxon>Valvatacea</taxon>
        <taxon>Valvatida</taxon>
        <taxon>Asterinidae</taxon>
        <taxon>Patiria</taxon>
    </lineage>
</organism>
<dbReference type="PANTHER" id="PTHR46806">
    <property type="entry name" value="F5/8 TYPE C DOMAIN-CONTAINING PROTEIN"/>
    <property type="match status" value="1"/>
</dbReference>
<evidence type="ECO:0000256" key="6">
    <source>
        <dbReference type="ARBA" id="ARBA00023157"/>
    </source>
</evidence>
<dbReference type="GO" id="GO:0005576">
    <property type="term" value="C:extracellular region"/>
    <property type="evidence" value="ECO:0007669"/>
    <property type="project" value="UniProtKB-SubCell"/>
</dbReference>
<dbReference type="InterPro" id="IPR008979">
    <property type="entry name" value="Galactose-bd-like_sf"/>
</dbReference>
<dbReference type="Gene3D" id="2.60.120.260">
    <property type="entry name" value="Galactose-binding domain-like"/>
    <property type="match status" value="1"/>
</dbReference>